<dbReference type="AlphaFoldDB" id="A0AAD3RMP0"/>
<comment type="caution">
    <text evidence="1">The sequence shown here is derived from an EMBL/GenBank/DDBJ whole genome shotgun (WGS) entry which is preliminary data.</text>
</comment>
<dbReference type="EMBL" id="BRZM01002563">
    <property type="protein sequence ID" value="GLD74894.1"/>
    <property type="molecule type" value="Genomic_DNA"/>
</dbReference>
<protein>
    <submittedName>
        <fullName evidence="1">Uncharacterized protein</fullName>
    </submittedName>
</protein>
<accession>A0AAD3RMP0</accession>
<dbReference type="Proteomes" id="UP001279410">
    <property type="component" value="Unassembled WGS sequence"/>
</dbReference>
<organism evidence="1 3">
    <name type="scientific">Lates japonicus</name>
    <name type="common">Japanese lates</name>
    <dbReference type="NCBI Taxonomy" id="270547"/>
    <lineage>
        <taxon>Eukaryota</taxon>
        <taxon>Metazoa</taxon>
        <taxon>Chordata</taxon>
        <taxon>Craniata</taxon>
        <taxon>Vertebrata</taxon>
        <taxon>Euteleostomi</taxon>
        <taxon>Actinopterygii</taxon>
        <taxon>Neopterygii</taxon>
        <taxon>Teleostei</taxon>
        <taxon>Neoteleostei</taxon>
        <taxon>Acanthomorphata</taxon>
        <taxon>Carangaria</taxon>
        <taxon>Carangaria incertae sedis</taxon>
        <taxon>Centropomidae</taxon>
        <taxon>Lates</taxon>
    </lineage>
</organism>
<keyword evidence="3" id="KW-1185">Reference proteome</keyword>
<proteinExistence type="predicted"/>
<name>A0AAD3RMP0_LATJO</name>
<dbReference type="EMBL" id="BRZM01001988">
    <property type="protein sequence ID" value="GLD74086.1"/>
    <property type="molecule type" value="Genomic_DNA"/>
</dbReference>
<gene>
    <name evidence="1" type="ORF">AKAME5_002541300</name>
    <name evidence="2" type="ORF">AKAME5_002622600</name>
</gene>
<evidence type="ECO:0000313" key="1">
    <source>
        <dbReference type="EMBL" id="GLD74086.1"/>
    </source>
</evidence>
<evidence type="ECO:0000313" key="3">
    <source>
        <dbReference type="Proteomes" id="UP001279410"/>
    </source>
</evidence>
<sequence>MIFIGVVPNSITMRVCLATEHVDNILHFLPCFQIGRSLPYMQFLCLVSKLTVASTVVPLGVLSLRHLQRWLNSLHLDAKWHRHRRVRVSQQCLLTLILWRRRSYMTKGIPKGSVISGSPSQWMLALRDGVQSAQDRLRHINVLELQAVHMALRQYLRGKHVLVRLDTTSTVYHITHQGGTRSA</sequence>
<reference evidence="1" key="1">
    <citation type="submission" date="2022-08" db="EMBL/GenBank/DDBJ databases">
        <title>Genome sequencing of akame (Lates japonicus).</title>
        <authorList>
            <person name="Hashiguchi Y."/>
            <person name="Takahashi H."/>
        </authorList>
    </citation>
    <scope>NUCLEOTIDE SEQUENCE</scope>
    <source>
        <strain evidence="1">Kochi</strain>
    </source>
</reference>
<evidence type="ECO:0000313" key="2">
    <source>
        <dbReference type="EMBL" id="GLD74894.1"/>
    </source>
</evidence>